<evidence type="ECO:0008006" key="6">
    <source>
        <dbReference type="Google" id="ProtNLM"/>
    </source>
</evidence>
<dbReference type="InterPro" id="IPR002475">
    <property type="entry name" value="Bcl2-like"/>
</dbReference>
<reference evidence="4 5" key="1">
    <citation type="submission" date="2016-01" db="EMBL/GenBank/DDBJ databases">
        <title>Annotation of Pseudomonas oryzihabitans USDA-ARS-USMARC-56511.</title>
        <authorList>
            <person name="Harhay G.P."/>
            <person name="Harhay D.M."/>
            <person name="Smith T.P.L."/>
            <person name="Bono J.L."/>
            <person name="Heaton M.P."/>
            <person name="Clawson M.L."/>
            <person name="Chitko-Mckown C.G."/>
            <person name="Capik S.F."/>
            <person name="DeDonder K.D."/>
            <person name="Apley M.D."/>
            <person name="Lubbers B.V."/>
            <person name="White B.J."/>
            <person name="Larson R.L."/>
        </authorList>
    </citation>
    <scope>NUCLEOTIDE SEQUENCE [LARGE SCALE GENOMIC DNA]</scope>
    <source>
        <strain evidence="4 5">USDA-ARS-USMARC-56511</strain>
    </source>
</reference>
<dbReference type="Pfam" id="PF11141">
    <property type="entry name" value="DUF2914"/>
    <property type="match status" value="1"/>
</dbReference>
<sequence length="341" mass="38157">MPAWKVLSSRALNLALALFERYPRLIALAGFISGICSFLLVDRQKGFAPVMAVIMLASWVWLMLENVLRGWVSRRFGWELPPPLLRYATQLIHQESLFFCLPFFAITTAWNSGQALFTGLLGAAALVSIIDPLYYKTLAPRRWVFLSYHTLTLFAVLLTALPIILHLTTTQSYELALGVAVLLSFPSLAVAFRVRLGWRWLGLLGLCLAIGAFGWLGRAWVPPATLWLTDMGMSTNFDSLKRQPGDSVKTLSSAQLRAQGLYAFTAINAPRGLNERIYHVWRHAGREVDRIPLDISGGREAGYRAWTHKQNFPGDVTGRWQVQVVTDVGQVIGTLRFEVTP</sequence>
<keyword evidence="1" id="KW-0472">Membrane</keyword>
<evidence type="ECO:0000313" key="5">
    <source>
        <dbReference type="Proteomes" id="UP000064137"/>
    </source>
</evidence>
<dbReference type="OrthoDB" id="6934181at2"/>
<dbReference type="InterPro" id="IPR016937">
    <property type="entry name" value="UCP029727"/>
</dbReference>
<feature type="transmembrane region" description="Helical" evidence="1">
    <location>
        <begin position="116"/>
        <end position="135"/>
    </location>
</feature>
<dbReference type="KEGG" id="por:APT59_20615"/>
<feature type="domain" description="DUF5924" evidence="3">
    <location>
        <begin position="12"/>
        <end position="263"/>
    </location>
</feature>
<dbReference type="RefSeq" id="WP_059316547.1">
    <property type="nucleotide sequence ID" value="NZ_CP013987.1"/>
</dbReference>
<dbReference type="PROSITE" id="PS50062">
    <property type="entry name" value="BCL2_FAMILY"/>
    <property type="match status" value="1"/>
</dbReference>
<keyword evidence="1" id="KW-0812">Transmembrane</keyword>
<feature type="transmembrane region" description="Helical" evidence="1">
    <location>
        <begin position="175"/>
        <end position="194"/>
    </location>
</feature>
<evidence type="ECO:0000259" key="3">
    <source>
        <dbReference type="Pfam" id="PF19346"/>
    </source>
</evidence>
<dbReference type="InterPro" id="IPR022606">
    <property type="entry name" value="DUF2914"/>
</dbReference>
<feature type="transmembrane region" description="Helical" evidence="1">
    <location>
        <begin position="147"/>
        <end position="168"/>
    </location>
</feature>
<dbReference type="Pfam" id="PF19346">
    <property type="entry name" value="DUF5924"/>
    <property type="match status" value="1"/>
</dbReference>
<dbReference type="Proteomes" id="UP000064137">
    <property type="component" value="Chromosome"/>
</dbReference>
<dbReference type="EMBL" id="CP013987">
    <property type="protein sequence ID" value="ALZ86491.1"/>
    <property type="molecule type" value="Genomic_DNA"/>
</dbReference>
<evidence type="ECO:0000259" key="2">
    <source>
        <dbReference type="Pfam" id="PF11141"/>
    </source>
</evidence>
<keyword evidence="1" id="KW-1133">Transmembrane helix</keyword>
<dbReference type="PIRSF" id="PIRSF029727">
    <property type="entry name" value="UCP029727"/>
    <property type="match status" value="1"/>
</dbReference>
<feature type="transmembrane region" description="Helical" evidence="1">
    <location>
        <begin position="47"/>
        <end position="64"/>
    </location>
</feature>
<proteinExistence type="predicted"/>
<accession>A0A0U4VTG9</accession>
<organism evidence="4 5">
    <name type="scientific">Pseudomonas oryzihabitans</name>
    <dbReference type="NCBI Taxonomy" id="47885"/>
    <lineage>
        <taxon>Bacteria</taxon>
        <taxon>Pseudomonadati</taxon>
        <taxon>Pseudomonadota</taxon>
        <taxon>Gammaproteobacteria</taxon>
        <taxon>Pseudomonadales</taxon>
        <taxon>Pseudomonadaceae</taxon>
        <taxon>Pseudomonas</taxon>
    </lineage>
</organism>
<evidence type="ECO:0000313" key="4">
    <source>
        <dbReference type="EMBL" id="ALZ86491.1"/>
    </source>
</evidence>
<feature type="domain" description="DUF2914" evidence="2">
    <location>
        <begin position="275"/>
        <end position="339"/>
    </location>
</feature>
<feature type="transmembrane region" description="Helical" evidence="1">
    <location>
        <begin position="22"/>
        <end position="40"/>
    </location>
</feature>
<evidence type="ECO:0000256" key="1">
    <source>
        <dbReference type="SAM" id="Phobius"/>
    </source>
</evidence>
<dbReference type="InterPro" id="IPR045968">
    <property type="entry name" value="DUF5924"/>
</dbReference>
<protein>
    <recommendedName>
        <fullName evidence="6">DUF2914 domain-containing protein</fullName>
    </recommendedName>
</protein>
<gene>
    <name evidence="4" type="ORF">APT59_20615</name>
</gene>
<feature type="transmembrane region" description="Helical" evidence="1">
    <location>
        <begin position="200"/>
        <end position="221"/>
    </location>
</feature>
<name>A0A0U4VTG9_9PSED</name>
<dbReference type="AlphaFoldDB" id="A0A0U4VTG9"/>